<dbReference type="PANTHER" id="PTHR30558:SF9">
    <property type="entry name" value="BIOPOLYMER TRANSPORT PROTEIN EXBD"/>
    <property type="match status" value="1"/>
</dbReference>
<evidence type="ECO:0000256" key="12">
    <source>
        <dbReference type="ARBA" id="ARBA00023136"/>
    </source>
</evidence>
<gene>
    <name evidence="15" type="primary">exbD</name>
    <name evidence="15" type="ORF">J1C48_03385</name>
</gene>
<evidence type="ECO:0000256" key="13">
    <source>
        <dbReference type="RuleBase" id="RU003879"/>
    </source>
</evidence>
<comment type="subunit">
    <text evidence="4">The accessory proteins ExbB and ExbD seem to form a complex with TonB.</text>
</comment>
<evidence type="ECO:0000256" key="14">
    <source>
        <dbReference type="SAM" id="Phobius"/>
    </source>
</evidence>
<evidence type="ECO:0000256" key="4">
    <source>
        <dbReference type="ARBA" id="ARBA00011471"/>
    </source>
</evidence>
<dbReference type="InterPro" id="IPR003400">
    <property type="entry name" value="ExbD"/>
</dbReference>
<dbReference type="GO" id="GO:0005886">
    <property type="term" value="C:plasma membrane"/>
    <property type="evidence" value="ECO:0007669"/>
    <property type="project" value="UniProtKB-SubCell"/>
</dbReference>
<dbReference type="AlphaFoldDB" id="A0A939JUP0"/>
<comment type="caution">
    <text evidence="15">The sequence shown here is derived from an EMBL/GenBank/DDBJ whole genome shotgun (WGS) entry which is preliminary data.</text>
</comment>
<evidence type="ECO:0000256" key="3">
    <source>
        <dbReference type="ARBA" id="ARBA00005811"/>
    </source>
</evidence>
<dbReference type="Pfam" id="PF02472">
    <property type="entry name" value="ExbD"/>
    <property type="match status" value="1"/>
</dbReference>
<evidence type="ECO:0000256" key="5">
    <source>
        <dbReference type="ARBA" id="ARBA00022090"/>
    </source>
</evidence>
<evidence type="ECO:0000256" key="1">
    <source>
        <dbReference type="ARBA" id="ARBA00003540"/>
    </source>
</evidence>
<comment type="function">
    <text evidence="1">Involved in the TonB-dependent energy-dependent transport of various receptor-bound substrates.</text>
</comment>
<evidence type="ECO:0000256" key="10">
    <source>
        <dbReference type="ARBA" id="ARBA00022927"/>
    </source>
</evidence>
<dbReference type="InterPro" id="IPR014170">
    <property type="entry name" value="TonB_ExbD_1"/>
</dbReference>
<accession>A0A939JUP0</accession>
<dbReference type="Proteomes" id="UP000664122">
    <property type="component" value="Unassembled WGS sequence"/>
</dbReference>
<protein>
    <recommendedName>
        <fullName evidence="5">Biopolymer transport protein ExbD</fullName>
    </recommendedName>
</protein>
<evidence type="ECO:0000256" key="11">
    <source>
        <dbReference type="ARBA" id="ARBA00022989"/>
    </source>
</evidence>
<evidence type="ECO:0000256" key="8">
    <source>
        <dbReference type="ARBA" id="ARBA00022519"/>
    </source>
</evidence>
<dbReference type="RefSeq" id="WP_207256320.1">
    <property type="nucleotide sequence ID" value="NZ_JAFMPP010000002.1"/>
</dbReference>
<sequence length="147" mass="15599">MAVKLSAGDDEADEVAEINVTPFIDVMLVLLIIFMVAAPLSTVDVPVDLPTSNAAPQERPDEPVYLTIQKDLTLSLGEQPIGREELAAGLDAATKTNHDERIFVRADGSVPYTDVMAVMNALRRAGYLKIGLVGLEDPAAVTAAPGK</sequence>
<keyword evidence="9 13" id="KW-0812">Transmembrane</keyword>
<evidence type="ECO:0000313" key="15">
    <source>
        <dbReference type="EMBL" id="MBO0661609.1"/>
    </source>
</evidence>
<organism evidence="15 16">
    <name type="scientific">Jiella flava</name>
    <dbReference type="NCBI Taxonomy" id="2816857"/>
    <lineage>
        <taxon>Bacteria</taxon>
        <taxon>Pseudomonadati</taxon>
        <taxon>Pseudomonadota</taxon>
        <taxon>Alphaproteobacteria</taxon>
        <taxon>Hyphomicrobiales</taxon>
        <taxon>Aurantimonadaceae</taxon>
        <taxon>Jiella</taxon>
    </lineage>
</organism>
<keyword evidence="11 14" id="KW-1133">Transmembrane helix</keyword>
<evidence type="ECO:0000256" key="7">
    <source>
        <dbReference type="ARBA" id="ARBA00022475"/>
    </source>
</evidence>
<evidence type="ECO:0000256" key="6">
    <source>
        <dbReference type="ARBA" id="ARBA00022448"/>
    </source>
</evidence>
<comment type="subcellular location">
    <subcellularLocation>
        <location evidence="2">Cell inner membrane</location>
        <topology evidence="2">Single-pass type II membrane protein</topology>
    </subcellularLocation>
    <subcellularLocation>
        <location evidence="13">Cell membrane</location>
        <topology evidence="13">Single-pass type II membrane protein</topology>
    </subcellularLocation>
</comment>
<dbReference type="NCBIfam" id="TIGR02803">
    <property type="entry name" value="ExbD_1"/>
    <property type="match status" value="1"/>
</dbReference>
<dbReference type="PANTHER" id="PTHR30558">
    <property type="entry name" value="EXBD MEMBRANE COMPONENT OF PMF-DRIVEN MACROMOLECULE IMPORT SYSTEM"/>
    <property type="match status" value="1"/>
</dbReference>
<dbReference type="Gene3D" id="3.30.420.270">
    <property type="match status" value="1"/>
</dbReference>
<name>A0A939JUP0_9HYPH</name>
<dbReference type="GO" id="GO:0015031">
    <property type="term" value="P:protein transport"/>
    <property type="evidence" value="ECO:0007669"/>
    <property type="project" value="UniProtKB-KW"/>
</dbReference>
<comment type="similarity">
    <text evidence="3 13">Belongs to the ExbD/TolR family.</text>
</comment>
<keyword evidence="10 13" id="KW-0653">Protein transport</keyword>
<reference evidence="15" key="1">
    <citation type="submission" date="2021-03" db="EMBL/GenBank/DDBJ databases">
        <title>Whole genome sequence of Jiella sp. CQZ9-1.</title>
        <authorList>
            <person name="Tuo L."/>
        </authorList>
    </citation>
    <scope>NUCLEOTIDE SEQUENCE</scope>
    <source>
        <strain evidence="15">CQZ9-1</strain>
    </source>
</reference>
<dbReference type="GO" id="GO:0022857">
    <property type="term" value="F:transmembrane transporter activity"/>
    <property type="evidence" value="ECO:0007669"/>
    <property type="project" value="InterPro"/>
</dbReference>
<feature type="transmembrane region" description="Helical" evidence="14">
    <location>
        <begin position="20"/>
        <end position="40"/>
    </location>
</feature>
<keyword evidence="16" id="KW-1185">Reference proteome</keyword>
<keyword evidence="12 14" id="KW-0472">Membrane</keyword>
<evidence type="ECO:0000256" key="9">
    <source>
        <dbReference type="ARBA" id="ARBA00022692"/>
    </source>
</evidence>
<keyword evidence="7" id="KW-1003">Cell membrane</keyword>
<evidence type="ECO:0000313" key="16">
    <source>
        <dbReference type="Proteomes" id="UP000664122"/>
    </source>
</evidence>
<dbReference type="EMBL" id="JAFMPP010000002">
    <property type="protein sequence ID" value="MBO0661609.1"/>
    <property type="molecule type" value="Genomic_DNA"/>
</dbReference>
<keyword evidence="8" id="KW-0997">Cell inner membrane</keyword>
<evidence type="ECO:0000256" key="2">
    <source>
        <dbReference type="ARBA" id="ARBA00004249"/>
    </source>
</evidence>
<keyword evidence="6 13" id="KW-0813">Transport</keyword>
<proteinExistence type="inferred from homology"/>